<dbReference type="EMBL" id="AKKV01000027">
    <property type="protein sequence ID" value="EIT85105.1"/>
    <property type="molecule type" value="Genomic_DNA"/>
</dbReference>
<sequence>MWLVLSGILHLICLYCLILLWQKQSITNTVVNDNVHVKQEMEELLALYIEEMKDQNDALKTLIRPSDVDFVETPKKSYEEQVLHLAKKGHTALEIAQLLQKGEGEVAFLLKVAQT</sequence>
<dbReference type="Pfam" id="PF19610">
    <property type="entry name" value="DUF6115"/>
    <property type="match status" value="1"/>
</dbReference>
<dbReference type="AlphaFoldDB" id="I8UDW7"/>
<dbReference type="RefSeq" id="WP_007202565.1">
    <property type="nucleotide sequence ID" value="NZ_AKKV01000027.1"/>
</dbReference>
<proteinExistence type="predicted"/>
<dbReference type="InterPro" id="IPR046118">
    <property type="entry name" value="DUF6115"/>
</dbReference>
<accession>I8UDW7</accession>
<name>I8UDW7_9BACL</name>
<comment type="caution">
    <text evidence="1">The sequence shown here is derived from an EMBL/GenBank/DDBJ whole genome shotgun (WGS) entry which is preliminary data.</text>
</comment>
<dbReference type="STRING" id="1196324.A374_12435"/>
<dbReference type="PATRIC" id="fig|1196324.3.peg.2543"/>
<evidence type="ECO:0000313" key="2">
    <source>
        <dbReference type="Proteomes" id="UP000004080"/>
    </source>
</evidence>
<dbReference type="Proteomes" id="UP000004080">
    <property type="component" value="Unassembled WGS sequence"/>
</dbReference>
<keyword evidence="2" id="KW-1185">Reference proteome</keyword>
<reference evidence="1 2" key="1">
    <citation type="journal article" date="2012" name="J. Bacteriol.">
        <title>Genome of Bacillus macauensis ZFHKF-1, a Long-Chain-Forming Bacterium.</title>
        <authorList>
            <person name="Cai L."/>
            <person name="Zhang T."/>
        </authorList>
    </citation>
    <scope>NUCLEOTIDE SEQUENCE [LARGE SCALE GENOMIC DNA]</scope>
    <source>
        <strain evidence="1 2">ZFHKF-1</strain>
    </source>
</reference>
<protein>
    <submittedName>
        <fullName evidence="1">Uncharacterized protein</fullName>
    </submittedName>
</protein>
<dbReference type="OrthoDB" id="1708317at2"/>
<gene>
    <name evidence="1" type="ORF">A374_12435</name>
</gene>
<organism evidence="1 2">
    <name type="scientific">Fictibacillus macauensis ZFHKF-1</name>
    <dbReference type="NCBI Taxonomy" id="1196324"/>
    <lineage>
        <taxon>Bacteria</taxon>
        <taxon>Bacillati</taxon>
        <taxon>Bacillota</taxon>
        <taxon>Bacilli</taxon>
        <taxon>Bacillales</taxon>
        <taxon>Fictibacillaceae</taxon>
        <taxon>Fictibacillus</taxon>
    </lineage>
</organism>
<evidence type="ECO:0000313" key="1">
    <source>
        <dbReference type="EMBL" id="EIT85105.1"/>
    </source>
</evidence>